<dbReference type="EMBL" id="CP042469">
    <property type="protein sequence ID" value="QOX65117.1"/>
    <property type="molecule type" value="Genomic_DNA"/>
</dbReference>
<reference evidence="1" key="1">
    <citation type="submission" date="2019-08" db="EMBL/GenBank/DDBJ databases">
        <title>Genome sequence of Clostridiales bacterium MT110.</title>
        <authorList>
            <person name="Cao J."/>
        </authorList>
    </citation>
    <scope>NUCLEOTIDE SEQUENCE</scope>
    <source>
        <strain evidence="1">MT110</strain>
    </source>
</reference>
<gene>
    <name evidence="1" type="ORF">FRZ06_18085</name>
</gene>
<keyword evidence="2" id="KW-1185">Reference proteome</keyword>
<accession>A0ACD1AEY3</accession>
<dbReference type="Proteomes" id="UP000594014">
    <property type="component" value="Chromosome"/>
</dbReference>
<evidence type="ECO:0000313" key="1">
    <source>
        <dbReference type="EMBL" id="QOX65117.1"/>
    </source>
</evidence>
<evidence type="ECO:0000313" key="2">
    <source>
        <dbReference type="Proteomes" id="UP000594014"/>
    </source>
</evidence>
<sequence>MLDMQQNEWEKINDIVSKISEIDDIKAMREKFLRELKLLIYFDLADFCLSDFRAGKAVSLIDPVVISRYSKNFEELFTFKYEKQFEQFDYTKWVFSNPDSIVFKESDIINNDARMKSAYYINYLKPMDLVNVAGMSLAHNGTQLGAVNLYRTEKRGDFTDKDLYILNQFLPHLTRKLMVHYRESVKNLEKYKKTASFLTLEYNLSKREIEILKLVCDGKNNKEISETLSIAVNTVKKHMGNILYKFQVENRFQLVNYLIKNDKELFEDNNL</sequence>
<protein>
    <submittedName>
        <fullName evidence="1">Helix-turn-helix transcriptional regulator</fullName>
    </submittedName>
</protein>
<organism evidence="1 2">
    <name type="scientific">Anoxybacterium hadale</name>
    <dbReference type="NCBI Taxonomy" id="3408580"/>
    <lineage>
        <taxon>Bacteria</taxon>
        <taxon>Bacillati</taxon>
        <taxon>Bacillota</taxon>
        <taxon>Clostridia</taxon>
        <taxon>Peptostreptococcales</taxon>
        <taxon>Anaerovoracaceae</taxon>
        <taxon>Anoxybacterium</taxon>
    </lineage>
</organism>
<name>A0ACD1AEY3_9FIRM</name>
<proteinExistence type="predicted"/>